<comment type="catalytic activity">
    <reaction evidence="9 10">
        <text>tRNA(His) + L-histidine + ATP = L-histidyl-tRNA(His) + AMP + diphosphate + H(+)</text>
        <dbReference type="Rhea" id="RHEA:17313"/>
        <dbReference type="Rhea" id="RHEA-COMP:9665"/>
        <dbReference type="Rhea" id="RHEA-COMP:9689"/>
        <dbReference type="ChEBI" id="CHEBI:15378"/>
        <dbReference type="ChEBI" id="CHEBI:30616"/>
        <dbReference type="ChEBI" id="CHEBI:33019"/>
        <dbReference type="ChEBI" id="CHEBI:57595"/>
        <dbReference type="ChEBI" id="CHEBI:78442"/>
        <dbReference type="ChEBI" id="CHEBI:78527"/>
        <dbReference type="ChEBI" id="CHEBI:456215"/>
        <dbReference type="EC" id="6.1.1.21"/>
    </reaction>
</comment>
<evidence type="ECO:0000256" key="10">
    <source>
        <dbReference type="HAMAP-Rule" id="MF_00127"/>
    </source>
</evidence>
<protein>
    <recommendedName>
        <fullName evidence="10">Histidine--tRNA ligase</fullName>
        <ecNumber evidence="10">6.1.1.21</ecNumber>
    </recommendedName>
    <alternativeName>
        <fullName evidence="10">Histidyl-tRNA synthetase</fullName>
        <shortName evidence="10">HisRS</shortName>
    </alternativeName>
</protein>
<dbReference type="GO" id="GO:0004821">
    <property type="term" value="F:histidine-tRNA ligase activity"/>
    <property type="evidence" value="ECO:0007669"/>
    <property type="project" value="UniProtKB-EC"/>
</dbReference>
<dbReference type="PANTHER" id="PTHR43707">
    <property type="entry name" value="HISTIDYL-TRNA SYNTHETASE"/>
    <property type="match status" value="1"/>
</dbReference>
<dbReference type="Gene3D" id="3.30.930.10">
    <property type="entry name" value="Bira Bifunctional Protein, Domain 2"/>
    <property type="match status" value="1"/>
</dbReference>
<dbReference type="SUPFAM" id="SSF52954">
    <property type="entry name" value="Class II aaRS ABD-related"/>
    <property type="match status" value="1"/>
</dbReference>
<dbReference type="InterPro" id="IPR006195">
    <property type="entry name" value="aa-tRNA-synth_II"/>
</dbReference>
<comment type="subcellular location">
    <subcellularLocation>
        <location evidence="10">Cytoplasm</location>
    </subcellularLocation>
</comment>
<dbReference type="Pfam" id="PF13393">
    <property type="entry name" value="tRNA-synt_His"/>
    <property type="match status" value="1"/>
</dbReference>
<reference evidence="12" key="1">
    <citation type="submission" date="2024-06" db="EMBL/GenBank/DDBJ databases">
        <title>Genome sequence of Vogesella sp. MAHUQ-64.</title>
        <authorList>
            <person name="Huq M.A."/>
        </authorList>
    </citation>
    <scope>NUCLEOTIDE SEQUENCE</scope>
    <source>
        <strain evidence="12">MAHUQ-64</strain>
    </source>
</reference>
<comment type="caution">
    <text evidence="12">The sequence shown here is derived from an EMBL/GenBank/DDBJ whole genome shotgun (WGS) entry which is preliminary data.</text>
</comment>
<comment type="subunit">
    <text evidence="2 10">Homodimer.</text>
</comment>
<evidence type="ECO:0000256" key="5">
    <source>
        <dbReference type="ARBA" id="ARBA00022741"/>
    </source>
</evidence>
<dbReference type="RefSeq" id="WP_349582926.1">
    <property type="nucleotide sequence ID" value="NZ_JBEFLD010000001.1"/>
</dbReference>
<dbReference type="InterPro" id="IPR041715">
    <property type="entry name" value="HisRS-like_core"/>
</dbReference>
<dbReference type="PIRSF" id="PIRSF001549">
    <property type="entry name" value="His-tRNA_synth"/>
    <property type="match status" value="1"/>
</dbReference>
<evidence type="ECO:0000256" key="8">
    <source>
        <dbReference type="ARBA" id="ARBA00023146"/>
    </source>
</evidence>
<keyword evidence="4 10" id="KW-0436">Ligase</keyword>
<accession>A0ABV1LZG1</accession>
<comment type="similarity">
    <text evidence="1 10">Belongs to the class-II aminoacyl-tRNA synthetase family.</text>
</comment>
<keyword evidence="3 10" id="KW-0963">Cytoplasm</keyword>
<proteinExistence type="inferred from homology"/>
<evidence type="ECO:0000256" key="7">
    <source>
        <dbReference type="ARBA" id="ARBA00022917"/>
    </source>
</evidence>
<dbReference type="EC" id="6.1.1.21" evidence="10"/>
<organism evidence="12 13">
    <name type="scientific">Vogesella oryzagri</name>
    <dbReference type="NCBI Taxonomy" id="3160864"/>
    <lineage>
        <taxon>Bacteria</taxon>
        <taxon>Pseudomonadati</taxon>
        <taxon>Pseudomonadota</taxon>
        <taxon>Betaproteobacteria</taxon>
        <taxon>Neisseriales</taxon>
        <taxon>Chromobacteriaceae</taxon>
        <taxon>Vogesella</taxon>
    </lineage>
</organism>
<dbReference type="InterPro" id="IPR015807">
    <property type="entry name" value="His-tRNA-ligase"/>
</dbReference>
<dbReference type="InterPro" id="IPR004516">
    <property type="entry name" value="HisRS/HisZ"/>
</dbReference>
<sequence length="424" mass="46956">MAQKIQAIRGMNDVLPAESHQWEYFETVLRGWLHDYGYQNIRTPIVESTPLFVRSIGEVTDIVEKEMYSFTDGLNNEPLTMRPEGTAGTLRAVVEHNLLYNTTQKLWYMGPMFRHERPQKGRYRQFHQIGVEALGMHGPDIDAEIIAMTAELWRRLGLADSVRLEINTLGNKEERAAHREALIQHLEAHLDILDEDGKRRLYSNPLRVLDTKNPALQAMADAAPRLSDYLGEASRQHYEGWKALIGALGIAYVENPRLVRGLDYYNQSVFEWVTTELGSQGTVCAGGRYDGLIEQLGGKPAPGIGFGMGMERVLLLLAEKGLLPARRSVDAFIVNQGEGATAYAMQLAQQLRQAGMSVVQHMGDASFKSQMKKADGSGAVVALIIGENEVSAGQVVVKPLRAELAQETVAAANLVATVARFKAE</sequence>
<gene>
    <name evidence="10 12" type="primary">hisS</name>
    <name evidence="12" type="ORF">ABNW52_01275</name>
</gene>
<dbReference type="Pfam" id="PF03129">
    <property type="entry name" value="HGTP_anticodon"/>
    <property type="match status" value="1"/>
</dbReference>
<dbReference type="NCBIfam" id="TIGR00442">
    <property type="entry name" value="hisS"/>
    <property type="match status" value="1"/>
</dbReference>
<dbReference type="HAMAP" id="MF_00127">
    <property type="entry name" value="His_tRNA_synth"/>
    <property type="match status" value="1"/>
</dbReference>
<dbReference type="CDD" id="cd00859">
    <property type="entry name" value="HisRS_anticodon"/>
    <property type="match status" value="1"/>
</dbReference>
<evidence type="ECO:0000256" key="1">
    <source>
        <dbReference type="ARBA" id="ARBA00008226"/>
    </source>
</evidence>
<dbReference type="Gene3D" id="3.40.50.800">
    <property type="entry name" value="Anticodon-binding domain"/>
    <property type="match status" value="1"/>
</dbReference>
<dbReference type="Proteomes" id="UP001433638">
    <property type="component" value="Unassembled WGS sequence"/>
</dbReference>
<dbReference type="InterPro" id="IPR004154">
    <property type="entry name" value="Anticodon-bd"/>
</dbReference>
<evidence type="ECO:0000256" key="9">
    <source>
        <dbReference type="ARBA" id="ARBA00047639"/>
    </source>
</evidence>
<keyword evidence="13" id="KW-1185">Reference proteome</keyword>
<keyword evidence="8 10" id="KW-0030">Aminoacyl-tRNA synthetase</keyword>
<dbReference type="InterPro" id="IPR033656">
    <property type="entry name" value="HisRS_anticodon"/>
</dbReference>
<dbReference type="EMBL" id="JBEFLD010000001">
    <property type="protein sequence ID" value="MEQ6289248.1"/>
    <property type="molecule type" value="Genomic_DNA"/>
</dbReference>
<evidence type="ECO:0000259" key="11">
    <source>
        <dbReference type="PROSITE" id="PS50862"/>
    </source>
</evidence>
<evidence type="ECO:0000256" key="3">
    <source>
        <dbReference type="ARBA" id="ARBA00022490"/>
    </source>
</evidence>
<dbReference type="InterPro" id="IPR045864">
    <property type="entry name" value="aa-tRNA-synth_II/BPL/LPL"/>
</dbReference>
<evidence type="ECO:0000256" key="6">
    <source>
        <dbReference type="ARBA" id="ARBA00022840"/>
    </source>
</evidence>
<keyword evidence="6 10" id="KW-0067">ATP-binding</keyword>
<dbReference type="InterPro" id="IPR036621">
    <property type="entry name" value="Anticodon-bd_dom_sf"/>
</dbReference>
<dbReference type="SUPFAM" id="SSF55681">
    <property type="entry name" value="Class II aaRS and biotin synthetases"/>
    <property type="match status" value="1"/>
</dbReference>
<feature type="domain" description="Aminoacyl-transfer RNA synthetases class-II family profile" evidence="11">
    <location>
        <begin position="1"/>
        <end position="319"/>
    </location>
</feature>
<keyword evidence="7 10" id="KW-0648">Protein biosynthesis</keyword>
<keyword evidence="5 10" id="KW-0547">Nucleotide-binding</keyword>
<evidence type="ECO:0000313" key="13">
    <source>
        <dbReference type="Proteomes" id="UP001433638"/>
    </source>
</evidence>
<dbReference type="PROSITE" id="PS50862">
    <property type="entry name" value="AA_TRNA_LIGASE_II"/>
    <property type="match status" value="1"/>
</dbReference>
<name>A0ABV1LZG1_9NEIS</name>
<evidence type="ECO:0000256" key="2">
    <source>
        <dbReference type="ARBA" id="ARBA00011738"/>
    </source>
</evidence>
<dbReference type="CDD" id="cd00773">
    <property type="entry name" value="HisRS-like_core"/>
    <property type="match status" value="1"/>
</dbReference>
<evidence type="ECO:0000313" key="12">
    <source>
        <dbReference type="EMBL" id="MEQ6289248.1"/>
    </source>
</evidence>
<dbReference type="PANTHER" id="PTHR43707:SF1">
    <property type="entry name" value="HISTIDINE--TRNA LIGASE, MITOCHONDRIAL-RELATED"/>
    <property type="match status" value="1"/>
</dbReference>
<evidence type="ECO:0000256" key="4">
    <source>
        <dbReference type="ARBA" id="ARBA00022598"/>
    </source>
</evidence>